<feature type="transmembrane region" description="Helical" evidence="7">
    <location>
        <begin position="88"/>
        <end position="111"/>
    </location>
</feature>
<comment type="similarity">
    <text evidence="2">Belongs to the EamA transporter family.</text>
</comment>
<feature type="region of interest" description="Disordered" evidence="6">
    <location>
        <begin position="1"/>
        <end position="58"/>
    </location>
</feature>
<dbReference type="PANTHER" id="PTHR32322">
    <property type="entry name" value="INNER MEMBRANE TRANSPORTER"/>
    <property type="match status" value="1"/>
</dbReference>
<feature type="domain" description="EamA" evidence="8">
    <location>
        <begin position="70"/>
        <end position="197"/>
    </location>
</feature>
<feature type="region of interest" description="Disordered" evidence="6">
    <location>
        <begin position="348"/>
        <end position="371"/>
    </location>
</feature>
<sequence>MDSSPSRADEEASSLSCPAPRSSLDAAPHATPDAAPGTPPDTAVPRGGPGAPQHPRTSRPRLDWRVRFGLLALVWGLSFLFVKISGEAYAPLQVSLGRVAFGAAALLAVLVARRQPLPRPGALWGHLAVAGLLLNAVPFTLFAYSEERISSALAGICNATTPLFTLLVAVSALPGERPHRNQAAGMALGFAGVLVVFGIWNGADGGDPAGAGMALGAAASMGAGWVYVRRFLTGRGHSALSLAAAQLTAGAAELALVTPLLTSAPTTFPAAPTLSLLILGALGTGVAFLMQYGLVRDAGVTLASMVTYLVPVISTLAGVAVLHEALNWHQPVGAVVILAGAALSQRAGRTAAPREPDSRLGTRSNRSPEER</sequence>
<feature type="transmembrane region" description="Helical" evidence="7">
    <location>
        <begin position="240"/>
        <end position="262"/>
    </location>
</feature>
<dbReference type="PANTHER" id="PTHR32322:SF9">
    <property type="entry name" value="AMINO-ACID METABOLITE EFFLUX PUMP-RELATED"/>
    <property type="match status" value="1"/>
</dbReference>
<comment type="caution">
    <text evidence="9">The sequence shown here is derived from an EMBL/GenBank/DDBJ whole genome shotgun (WGS) entry which is preliminary data.</text>
</comment>
<keyword evidence="3 7" id="KW-0812">Transmembrane</keyword>
<feature type="transmembrane region" description="Helical" evidence="7">
    <location>
        <begin position="151"/>
        <end position="173"/>
    </location>
</feature>
<evidence type="ECO:0000313" key="9">
    <source>
        <dbReference type="EMBL" id="MDT0460640.1"/>
    </source>
</evidence>
<feature type="transmembrane region" description="Helical" evidence="7">
    <location>
        <begin position="274"/>
        <end position="295"/>
    </location>
</feature>
<organism evidence="9 10">
    <name type="scientific">Streptomyces mooreae</name>
    <dbReference type="NCBI Taxonomy" id="3075523"/>
    <lineage>
        <taxon>Bacteria</taxon>
        <taxon>Bacillati</taxon>
        <taxon>Actinomycetota</taxon>
        <taxon>Actinomycetes</taxon>
        <taxon>Kitasatosporales</taxon>
        <taxon>Streptomycetaceae</taxon>
        <taxon>Streptomyces</taxon>
    </lineage>
</organism>
<evidence type="ECO:0000259" key="8">
    <source>
        <dbReference type="Pfam" id="PF00892"/>
    </source>
</evidence>
<feature type="compositionally biased region" description="Basic and acidic residues" evidence="6">
    <location>
        <begin position="352"/>
        <end position="371"/>
    </location>
</feature>
<name>A0ABU2TI76_9ACTN</name>
<feature type="compositionally biased region" description="Low complexity" evidence="6">
    <location>
        <begin position="25"/>
        <end position="45"/>
    </location>
</feature>
<dbReference type="Pfam" id="PF00892">
    <property type="entry name" value="EamA"/>
    <property type="match status" value="2"/>
</dbReference>
<dbReference type="RefSeq" id="WP_311627561.1">
    <property type="nucleotide sequence ID" value="NZ_JAVRFE010000070.1"/>
</dbReference>
<feature type="transmembrane region" description="Helical" evidence="7">
    <location>
        <begin position="64"/>
        <end position="82"/>
    </location>
</feature>
<dbReference type="InterPro" id="IPR037185">
    <property type="entry name" value="EmrE-like"/>
</dbReference>
<comment type="subcellular location">
    <subcellularLocation>
        <location evidence="1">Membrane</location>
        <topology evidence="1">Multi-pass membrane protein</topology>
    </subcellularLocation>
</comment>
<evidence type="ECO:0000256" key="3">
    <source>
        <dbReference type="ARBA" id="ARBA00022692"/>
    </source>
</evidence>
<evidence type="ECO:0000256" key="1">
    <source>
        <dbReference type="ARBA" id="ARBA00004141"/>
    </source>
</evidence>
<dbReference type="SUPFAM" id="SSF103481">
    <property type="entry name" value="Multidrug resistance efflux transporter EmrE"/>
    <property type="match status" value="2"/>
</dbReference>
<keyword evidence="5 7" id="KW-0472">Membrane</keyword>
<gene>
    <name evidence="9" type="ORF">RM550_33780</name>
</gene>
<proteinExistence type="inferred from homology"/>
<evidence type="ECO:0000256" key="2">
    <source>
        <dbReference type="ARBA" id="ARBA00007362"/>
    </source>
</evidence>
<dbReference type="InterPro" id="IPR000620">
    <property type="entry name" value="EamA_dom"/>
</dbReference>
<feature type="transmembrane region" description="Helical" evidence="7">
    <location>
        <begin position="185"/>
        <end position="203"/>
    </location>
</feature>
<dbReference type="EMBL" id="JAVRFE010000070">
    <property type="protein sequence ID" value="MDT0460640.1"/>
    <property type="molecule type" value="Genomic_DNA"/>
</dbReference>
<feature type="transmembrane region" description="Helical" evidence="7">
    <location>
        <begin position="302"/>
        <end position="322"/>
    </location>
</feature>
<dbReference type="Gene3D" id="1.10.3730.20">
    <property type="match status" value="1"/>
</dbReference>
<reference evidence="9" key="1">
    <citation type="submission" date="2024-05" db="EMBL/GenBank/DDBJ databases">
        <title>30 novel species of actinomycetes from the DSMZ collection.</title>
        <authorList>
            <person name="Nouioui I."/>
        </authorList>
    </citation>
    <scope>NUCLEOTIDE SEQUENCE</scope>
    <source>
        <strain evidence="9">DSM 41527</strain>
    </source>
</reference>
<feature type="transmembrane region" description="Helical" evidence="7">
    <location>
        <begin position="209"/>
        <end position="228"/>
    </location>
</feature>
<evidence type="ECO:0000256" key="6">
    <source>
        <dbReference type="SAM" id="MobiDB-lite"/>
    </source>
</evidence>
<feature type="domain" description="EamA" evidence="8">
    <location>
        <begin position="210"/>
        <end position="343"/>
    </location>
</feature>
<evidence type="ECO:0000256" key="4">
    <source>
        <dbReference type="ARBA" id="ARBA00022989"/>
    </source>
</evidence>
<accession>A0ABU2TI76</accession>
<evidence type="ECO:0000313" key="10">
    <source>
        <dbReference type="Proteomes" id="UP001180551"/>
    </source>
</evidence>
<dbReference type="InterPro" id="IPR050638">
    <property type="entry name" value="AA-Vitamin_Transporters"/>
</dbReference>
<evidence type="ECO:0000256" key="7">
    <source>
        <dbReference type="SAM" id="Phobius"/>
    </source>
</evidence>
<dbReference type="Proteomes" id="UP001180551">
    <property type="component" value="Unassembled WGS sequence"/>
</dbReference>
<feature type="transmembrane region" description="Helical" evidence="7">
    <location>
        <begin position="123"/>
        <end position="145"/>
    </location>
</feature>
<keyword evidence="10" id="KW-1185">Reference proteome</keyword>
<protein>
    <submittedName>
        <fullName evidence="9">DMT family transporter</fullName>
    </submittedName>
</protein>
<evidence type="ECO:0000256" key="5">
    <source>
        <dbReference type="ARBA" id="ARBA00023136"/>
    </source>
</evidence>
<keyword evidence="4 7" id="KW-1133">Transmembrane helix</keyword>